<evidence type="ECO:0000313" key="4">
    <source>
        <dbReference type="Proteomes" id="UP000294843"/>
    </source>
</evidence>
<dbReference type="Gene3D" id="3.90.79.10">
    <property type="entry name" value="Nucleoside Triphosphate Pyrophosphohydrolase"/>
    <property type="match status" value="1"/>
</dbReference>
<dbReference type="RefSeq" id="WP_133451584.1">
    <property type="nucleotide sequence ID" value="NZ_SCWF01000004.1"/>
</dbReference>
<dbReference type="Proteomes" id="UP000294843">
    <property type="component" value="Unassembled WGS sequence"/>
</dbReference>
<keyword evidence="1" id="KW-0378">Hydrolase</keyword>
<dbReference type="GO" id="GO:0016787">
    <property type="term" value="F:hydrolase activity"/>
    <property type="evidence" value="ECO:0007669"/>
    <property type="project" value="UniProtKB-KW"/>
</dbReference>
<comment type="caution">
    <text evidence="3">The sequence shown here is derived from an EMBL/GenBank/DDBJ whole genome shotgun (WGS) entry which is preliminary data.</text>
</comment>
<accession>A0A4R6C0C6</accession>
<dbReference type="Pfam" id="PF00293">
    <property type="entry name" value="NUDIX"/>
    <property type="match status" value="1"/>
</dbReference>
<dbReference type="InterPro" id="IPR015797">
    <property type="entry name" value="NUDIX_hydrolase-like_dom_sf"/>
</dbReference>
<reference evidence="3 4" key="1">
    <citation type="submission" date="2019-01" db="EMBL/GenBank/DDBJ databases">
        <title>Draft genome sequences of the type strains of six Macrococcus species.</title>
        <authorList>
            <person name="Mazhar S."/>
            <person name="Altermann E."/>
            <person name="Hill C."/>
            <person name="Mcauliffe O."/>
        </authorList>
    </citation>
    <scope>NUCLEOTIDE SEQUENCE [LARGE SCALE GENOMIC DNA]</scope>
    <source>
        <strain evidence="3 4">ATCC 51825</strain>
    </source>
</reference>
<protein>
    <submittedName>
        <fullName evidence="3">NUDIX domain-containing protein</fullName>
    </submittedName>
</protein>
<organism evidence="3 4">
    <name type="scientific">Macrococcus bovicus</name>
    <dbReference type="NCBI Taxonomy" id="69968"/>
    <lineage>
        <taxon>Bacteria</taxon>
        <taxon>Bacillati</taxon>
        <taxon>Bacillota</taxon>
        <taxon>Bacilli</taxon>
        <taxon>Bacillales</taxon>
        <taxon>Staphylococcaceae</taxon>
        <taxon>Macrococcus</taxon>
    </lineage>
</organism>
<dbReference type="EMBL" id="SCWF01000004">
    <property type="protein sequence ID" value="TDM14397.1"/>
    <property type="molecule type" value="Genomic_DNA"/>
</dbReference>
<proteinExistence type="predicted"/>
<dbReference type="OrthoDB" id="9131041at2"/>
<dbReference type="PROSITE" id="PS00893">
    <property type="entry name" value="NUDIX_BOX"/>
    <property type="match status" value="1"/>
</dbReference>
<gene>
    <name evidence="3" type="ORF">ERX55_05560</name>
</gene>
<name>A0A4R6C0C6_9STAP</name>
<sequence>MEFKDVEGNTVILKTDEPVHHHVLIIPIMGQQFLLTKHKERGIEFPGGKREKGESSLEAAHRELFEETGATGSLQYVTSYTVMTERPFTKDVFKAEITAISEQVHYHETEGPVIVGSLDEVVESEQSRLLQDDCIQYIVREMIVCGSAKHG</sequence>
<dbReference type="InterPro" id="IPR000086">
    <property type="entry name" value="NUDIX_hydrolase_dom"/>
</dbReference>
<keyword evidence="4" id="KW-1185">Reference proteome</keyword>
<evidence type="ECO:0000259" key="2">
    <source>
        <dbReference type="PROSITE" id="PS51462"/>
    </source>
</evidence>
<dbReference type="AlphaFoldDB" id="A0A4R6C0C6"/>
<evidence type="ECO:0000313" key="3">
    <source>
        <dbReference type="EMBL" id="TDM14397.1"/>
    </source>
</evidence>
<dbReference type="SUPFAM" id="SSF55811">
    <property type="entry name" value="Nudix"/>
    <property type="match status" value="1"/>
</dbReference>
<dbReference type="PROSITE" id="PS51462">
    <property type="entry name" value="NUDIX"/>
    <property type="match status" value="1"/>
</dbReference>
<evidence type="ECO:0000256" key="1">
    <source>
        <dbReference type="ARBA" id="ARBA00022801"/>
    </source>
</evidence>
<feature type="domain" description="Nudix hydrolase" evidence="2">
    <location>
        <begin position="18"/>
        <end position="138"/>
    </location>
</feature>
<dbReference type="InterPro" id="IPR020084">
    <property type="entry name" value="NUDIX_hydrolase_CS"/>
</dbReference>